<gene>
    <name evidence="2" type="ORF">PENARI_c019G04731</name>
</gene>
<feature type="region of interest" description="Disordered" evidence="1">
    <location>
        <begin position="841"/>
        <end position="876"/>
    </location>
</feature>
<comment type="caution">
    <text evidence="2">The sequence shown here is derived from an EMBL/GenBank/DDBJ whole genome shotgun (WGS) entry which is preliminary data.</text>
</comment>
<evidence type="ECO:0000313" key="3">
    <source>
        <dbReference type="Proteomes" id="UP000177622"/>
    </source>
</evidence>
<dbReference type="Proteomes" id="UP000177622">
    <property type="component" value="Unassembled WGS sequence"/>
</dbReference>
<dbReference type="OrthoDB" id="4469495at2759"/>
<dbReference type="AlphaFoldDB" id="A0A1F5L9P1"/>
<protein>
    <submittedName>
        <fullName evidence="2">Uncharacterized protein</fullName>
    </submittedName>
</protein>
<feature type="region of interest" description="Disordered" evidence="1">
    <location>
        <begin position="337"/>
        <end position="358"/>
    </location>
</feature>
<dbReference type="SUPFAM" id="SSF54768">
    <property type="entry name" value="dsRNA-binding domain-like"/>
    <property type="match status" value="1"/>
</dbReference>
<reference evidence="2 3" key="1">
    <citation type="journal article" date="2016" name="Sci. Rep.">
        <title>Penicillium arizonense, a new, genome sequenced fungal species, reveals a high chemical diversity in secreted metabolites.</title>
        <authorList>
            <person name="Grijseels S."/>
            <person name="Nielsen J.C."/>
            <person name="Randelovic M."/>
            <person name="Nielsen J."/>
            <person name="Nielsen K.F."/>
            <person name="Workman M."/>
            <person name="Frisvad J.C."/>
        </authorList>
    </citation>
    <scope>NUCLEOTIDE SEQUENCE [LARGE SCALE GENOMIC DNA]</scope>
    <source>
        <strain evidence="2 3">CBS 141311</strain>
    </source>
</reference>
<organism evidence="2 3">
    <name type="scientific">Penicillium arizonense</name>
    <dbReference type="NCBI Taxonomy" id="1835702"/>
    <lineage>
        <taxon>Eukaryota</taxon>
        <taxon>Fungi</taxon>
        <taxon>Dikarya</taxon>
        <taxon>Ascomycota</taxon>
        <taxon>Pezizomycotina</taxon>
        <taxon>Eurotiomycetes</taxon>
        <taxon>Eurotiomycetidae</taxon>
        <taxon>Eurotiales</taxon>
        <taxon>Aspergillaceae</taxon>
        <taxon>Penicillium</taxon>
    </lineage>
</organism>
<dbReference type="RefSeq" id="XP_022485404.1">
    <property type="nucleotide sequence ID" value="XM_022634773.1"/>
</dbReference>
<feature type="region of interest" description="Disordered" evidence="1">
    <location>
        <begin position="389"/>
        <end position="435"/>
    </location>
</feature>
<accession>A0A1F5L9P1</accession>
<name>A0A1F5L9P1_PENAI</name>
<dbReference type="EMBL" id="LXJU01000019">
    <property type="protein sequence ID" value="OGE49953.1"/>
    <property type="molecule type" value="Genomic_DNA"/>
</dbReference>
<feature type="compositionally biased region" description="Polar residues" evidence="1">
    <location>
        <begin position="853"/>
        <end position="866"/>
    </location>
</feature>
<sequence>MADSALNLDISQTDVTSASDMSLLLDSGMGTSVSSSSALVSPTHPVSVLGSIAAPSTGTVSSETVAINPVSLPLTETQAHRPLLSIPVFGLPTPCSSALGKVQPAVAFSEAPLDGPFPWSARGPSRFGSLRHDASAIASSVVESIEHQGMAHEAPQLIQCDGPADDGPGTMDTPSVGQPCAENFVGQERQDQQQHSPAHSMQPLNSFPVSRETLTSVPLPGIDLLRDLSMVDNQGNKVSMASTQAQISQVHSLRVEIQEAEAQKIQSHLQRFHRGFQRGFQRSYSQQPVVTLPEDFELAVARIFTSAGQHQQPALATIPEVPSLFQRVLTGLNAHGASQDESQILPRPGQQEPGSTIGRDYALTESEGYLDSGQQQQFGLGLNGSFPWIDDRVNQQGSGQPAMNQQPPFDTNSAGGPALTSGHDTEFGPQNSLSQNSDLGLSAVVSTDLSAKLSNDMSTGLSSGRPLISPQDQGRRILPPNPVVHLPSYCSPTLTKGWPVVVFPPPPAMSSSTSGALNMDDPVPSSPEDCKWRHNDQQEYNMASGDWDRKPTQGFLGAGTSIDSGAPSVARDSGVEQVASGDPLARLGRRAILDITSSSLNRYPKDSECPPDQTLGSIVVSSLMDNQVLFVFNMFDLMANLRPRYEYKYGGKNGKKIGVRLTLWGHTVLIAPMSGSIHEARVSACREALEQLRGFNMLWQLPPQPMDGPTSPSWNWVEVLEAYRMVQKWPEPRYLPISDGRTWHCDVQVGKRLYRTMKPVPTLDEAQNTVAHLAMHQMMVDRGYDDDFSILPADKSVTVSVPTQKQIATPLHSKGADALKNTGTTVQYAGVTKSTVLPKFRRSRGRGCRSGSQSQNNAQHNTQVRSNVPRADKAKNGNCSALIPAKANSNMIPVTNSRYVPIKVQEEPANDPLATLRSIAKALGELDKEASFTSVVRMICDALHANAPIMVVNMVPKKLNKLANSYAVVACIHGANPYLNRASPIHLAYVVSKDKEAAKAIGVKKLILYILKMAKEDAGIEDAEYPNGMGVLQALEDECEQSLNAYKTQGEFFLL</sequence>
<feature type="region of interest" description="Disordered" evidence="1">
    <location>
        <begin position="454"/>
        <end position="475"/>
    </location>
</feature>
<dbReference type="GeneID" id="34579507"/>
<feature type="compositionally biased region" description="Polar residues" evidence="1">
    <location>
        <begin position="394"/>
        <end position="414"/>
    </location>
</feature>
<proteinExistence type="predicted"/>
<evidence type="ECO:0000313" key="2">
    <source>
        <dbReference type="EMBL" id="OGE49953.1"/>
    </source>
</evidence>
<keyword evidence="3" id="KW-1185">Reference proteome</keyword>
<evidence type="ECO:0000256" key="1">
    <source>
        <dbReference type="SAM" id="MobiDB-lite"/>
    </source>
</evidence>